<dbReference type="HAMAP" id="MF_00391">
    <property type="entry name" value="Ribosomal_bL34"/>
    <property type="match status" value="1"/>
</dbReference>
<protein>
    <recommendedName>
        <fullName evidence="4 5">Large ribosomal subunit protein bL34</fullName>
    </recommendedName>
</protein>
<dbReference type="GO" id="GO:0003735">
    <property type="term" value="F:structural constituent of ribosome"/>
    <property type="evidence" value="ECO:0007669"/>
    <property type="project" value="InterPro"/>
</dbReference>
<dbReference type="FunFam" id="1.10.287.3980:FF:000001">
    <property type="entry name" value="Mitochondrial ribosomal protein L34"/>
    <property type="match status" value="1"/>
</dbReference>
<dbReference type="Gene3D" id="1.10.287.3980">
    <property type="match status" value="1"/>
</dbReference>
<feature type="compositionally biased region" description="Basic residues" evidence="6">
    <location>
        <begin position="1"/>
        <end position="23"/>
    </location>
</feature>
<evidence type="ECO:0000256" key="5">
    <source>
        <dbReference type="HAMAP-Rule" id="MF_00391"/>
    </source>
</evidence>
<accession>A0A1F5GR64</accession>
<dbReference type="Proteomes" id="UP000178336">
    <property type="component" value="Unassembled WGS sequence"/>
</dbReference>
<proteinExistence type="inferred from homology"/>
<dbReference type="AlphaFoldDB" id="A0A1F5GR64"/>
<reference evidence="7 8" key="1">
    <citation type="journal article" date="2016" name="Nat. Commun.">
        <title>Thousands of microbial genomes shed light on interconnected biogeochemical processes in an aquifer system.</title>
        <authorList>
            <person name="Anantharaman K."/>
            <person name="Brown C.T."/>
            <person name="Hug L.A."/>
            <person name="Sharon I."/>
            <person name="Castelle C.J."/>
            <person name="Probst A.J."/>
            <person name="Thomas B.C."/>
            <person name="Singh A."/>
            <person name="Wilkins M.J."/>
            <person name="Karaoz U."/>
            <person name="Brodie E.L."/>
            <person name="Williams K.H."/>
            <person name="Hubbard S.S."/>
            <person name="Banfield J.F."/>
        </authorList>
    </citation>
    <scope>NUCLEOTIDE SEQUENCE [LARGE SCALE GENOMIC DNA]</scope>
</reference>
<gene>
    <name evidence="5" type="primary">rpmH</name>
    <name evidence="7" type="ORF">A3A48_03275</name>
</gene>
<evidence type="ECO:0000256" key="3">
    <source>
        <dbReference type="ARBA" id="ARBA00023274"/>
    </source>
</evidence>
<evidence type="ECO:0000313" key="7">
    <source>
        <dbReference type="EMBL" id="OGD94344.1"/>
    </source>
</evidence>
<organism evidence="7 8">
    <name type="scientific">Candidatus Curtissbacteria bacterium RIFCSPLOWO2_01_FULL_37_9</name>
    <dbReference type="NCBI Taxonomy" id="1797724"/>
    <lineage>
        <taxon>Bacteria</taxon>
        <taxon>Candidatus Curtissiibacteriota</taxon>
    </lineage>
</organism>
<keyword evidence="2 5" id="KW-0689">Ribosomal protein</keyword>
<name>A0A1F5GR64_9BACT</name>
<comment type="similarity">
    <text evidence="1 5">Belongs to the bacterial ribosomal protein bL34 family.</text>
</comment>
<comment type="caution">
    <text evidence="7">The sequence shown here is derived from an EMBL/GenBank/DDBJ whole genome shotgun (WGS) entry which is preliminary data.</text>
</comment>
<dbReference type="PANTHER" id="PTHR14503:SF4">
    <property type="entry name" value="LARGE RIBOSOMAL SUBUNIT PROTEIN BL34M"/>
    <property type="match status" value="1"/>
</dbReference>
<dbReference type="PROSITE" id="PS00784">
    <property type="entry name" value="RIBOSOMAL_L34"/>
    <property type="match status" value="1"/>
</dbReference>
<dbReference type="NCBIfam" id="TIGR01030">
    <property type="entry name" value="rpmH_bact"/>
    <property type="match status" value="1"/>
</dbReference>
<dbReference type="STRING" id="1797724.A3A48_03275"/>
<dbReference type="Pfam" id="PF00468">
    <property type="entry name" value="Ribosomal_L34"/>
    <property type="match status" value="1"/>
</dbReference>
<evidence type="ECO:0000256" key="4">
    <source>
        <dbReference type="ARBA" id="ARBA00035177"/>
    </source>
</evidence>
<dbReference type="GO" id="GO:0006412">
    <property type="term" value="P:translation"/>
    <property type="evidence" value="ECO:0007669"/>
    <property type="project" value="UniProtKB-UniRule"/>
</dbReference>
<evidence type="ECO:0000256" key="1">
    <source>
        <dbReference type="ARBA" id="ARBA00010111"/>
    </source>
</evidence>
<evidence type="ECO:0000256" key="6">
    <source>
        <dbReference type="SAM" id="MobiDB-lite"/>
    </source>
</evidence>
<dbReference type="InterPro" id="IPR000271">
    <property type="entry name" value="Ribosomal_bL34"/>
</dbReference>
<evidence type="ECO:0000313" key="8">
    <source>
        <dbReference type="Proteomes" id="UP000178336"/>
    </source>
</evidence>
<dbReference type="GO" id="GO:1990904">
    <property type="term" value="C:ribonucleoprotein complex"/>
    <property type="evidence" value="ECO:0007669"/>
    <property type="project" value="UniProtKB-KW"/>
</dbReference>
<sequence>MPKRTYQPKKRKRAKTHGFRKRMRTTDGRKVLKRRRDKKRSRLTV</sequence>
<dbReference type="InterPro" id="IPR020939">
    <property type="entry name" value="Ribosomal_bL34_CS"/>
</dbReference>
<feature type="region of interest" description="Disordered" evidence="6">
    <location>
        <begin position="1"/>
        <end position="45"/>
    </location>
</feature>
<dbReference type="GO" id="GO:0005840">
    <property type="term" value="C:ribosome"/>
    <property type="evidence" value="ECO:0007669"/>
    <property type="project" value="UniProtKB-KW"/>
</dbReference>
<dbReference type="PANTHER" id="PTHR14503">
    <property type="entry name" value="MITOCHONDRIAL RIBOSOMAL PROTEIN 34 FAMILY MEMBER"/>
    <property type="match status" value="1"/>
</dbReference>
<keyword evidence="3 5" id="KW-0687">Ribonucleoprotein</keyword>
<feature type="compositionally biased region" description="Basic residues" evidence="6">
    <location>
        <begin position="31"/>
        <end position="45"/>
    </location>
</feature>
<evidence type="ECO:0000256" key="2">
    <source>
        <dbReference type="ARBA" id="ARBA00022980"/>
    </source>
</evidence>
<dbReference type="EMBL" id="MFBN01000049">
    <property type="protein sequence ID" value="OGD94344.1"/>
    <property type="molecule type" value="Genomic_DNA"/>
</dbReference>